<protein>
    <submittedName>
        <fullName evidence="1">Uncharacterized protein</fullName>
    </submittedName>
</protein>
<name>A0A1G6CCR9_9STRE</name>
<accession>A0A1G6CCR9</accession>
<keyword evidence="2" id="KW-1185">Reference proteome</keyword>
<dbReference type="STRING" id="439219.SAMN02910293_01526"/>
<reference evidence="1 2" key="1">
    <citation type="submission" date="2016-10" db="EMBL/GenBank/DDBJ databases">
        <authorList>
            <person name="de Groot N.N."/>
        </authorList>
    </citation>
    <scope>NUCLEOTIDE SEQUENCE [LARGE SCALE GENOMIC DNA]</scope>
    <source>
        <strain evidence="1 2">A-4</strain>
    </source>
</reference>
<proteinExistence type="predicted"/>
<dbReference type="Proteomes" id="UP000182508">
    <property type="component" value="Unassembled WGS sequence"/>
</dbReference>
<dbReference type="RefSeq" id="WP_018164370.1">
    <property type="nucleotide sequence ID" value="NZ_FMXP01000020.1"/>
</dbReference>
<organism evidence="1 2">
    <name type="scientific">Streptococcus henryi</name>
    <dbReference type="NCBI Taxonomy" id="439219"/>
    <lineage>
        <taxon>Bacteria</taxon>
        <taxon>Bacillati</taxon>
        <taxon>Bacillota</taxon>
        <taxon>Bacilli</taxon>
        <taxon>Lactobacillales</taxon>
        <taxon>Streptococcaceae</taxon>
        <taxon>Streptococcus</taxon>
    </lineage>
</organism>
<dbReference type="EMBL" id="FMXP01000020">
    <property type="protein sequence ID" value="SDB30659.1"/>
    <property type="molecule type" value="Genomic_DNA"/>
</dbReference>
<evidence type="ECO:0000313" key="1">
    <source>
        <dbReference type="EMBL" id="SDB30659.1"/>
    </source>
</evidence>
<dbReference type="AlphaFoldDB" id="A0A1G6CCR9"/>
<sequence>MKFSTLLDKIFPPRKLTLSLKYPEEKKLTLTRNRRGEIELNDSPAQLFTLKQIILRLSEYDKQAISNGAVAGAFVAAARGKDVLRGAIIGDWWEKQKDTKSRRVEIQFENMTSKEIRVVSLKLNRKQYAVVKKFLHVA</sequence>
<gene>
    <name evidence="1" type="ORF">SAMN02910293_01526</name>
</gene>
<evidence type="ECO:0000313" key="2">
    <source>
        <dbReference type="Proteomes" id="UP000182508"/>
    </source>
</evidence>